<reference evidence="2 3" key="1">
    <citation type="submission" date="2019-02" db="EMBL/GenBank/DDBJ databases">
        <title>Deep-cultivation of Planctomycetes and their phenomic and genomic characterization uncovers novel biology.</title>
        <authorList>
            <person name="Wiegand S."/>
            <person name="Jogler M."/>
            <person name="Boedeker C."/>
            <person name="Pinto D."/>
            <person name="Vollmers J."/>
            <person name="Rivas-Marin E."/>
            <person name="Kohn T."/>
            <person name="Peeters S.H."/>
            <person name="Heuer A."/>
            <person name="Rast P."/>
            <person name="Oberbeckmann S."/>
            <person name="Bunk B."/>
            <person name="Jeske O."/>
            <person name="Meyerdierks A."/>
            <person name="Storesund J.E."/>
            <person name="Kallscheuer N."/>
            <person name="Luecker S."/>
            <person name="Lage O.M."/>
            <person name="Pohl T."/>
            <person name="Merkel B.J."/>
            <person name="Hornburger P."/>
            <person name="Mueller R.-W."/>
            <person name="Bruemmer F."/>
            <person name="Labrenz M."/>
            <person name="Spormann A.M."/>
            <person name="Op den Camp H."/>
            <person name="Overmann J."/>
            <person name="Amann R."/>
            <person name="Jetten M.S.M."/>
            <person name="Mascher T."/>
            <person name="Medema M.H."/>
            <person name="Devos D.P."/>
            <person name="Kaster A.-K."/>
            <person name="Ovreas L."/>
            <person name="Rohde M."/>
            <person name="Galperin M.Y."/>
            <person name="Jogler C."/>
        </authorList>
    </citation>
    <scope>NUCLEOTIDE SEQUENCE [LARGE SCALE GENOMIC DNA]</scope>
    <source>
        <strain evidence="2 3">Spa11</strain>
    </source>
</reference>
<accession>A0A518K3T9</accession>
<evidence type="ECO:0000313" key="2">
    <source>
        <dbReference type="EMBL" id="QDV72473.1"/>
    </source>
</evidence>
<evidence type="ECO:0000256" key="1">
    <source>
        <dbReference type="SAM" id="MobiDB-lite"/>
    </source>
</evidence>
<proteinExistence type="predicted"/>
<evidence type="ECO:0000313" key="3">
    <source>
        <dbReference type="Proteomes" id="UP000316426"/>
    </source>
</evidence>
<feature type="region of interest" description="Disordered" evidence="1">
    <location>
        <begin position="43"/>
        <end position="66"/>
    </location>
</feature>
<organism evidence="2 3">
    <name type="scientific">Botrimarina mediterranea</name>
    <dbReference type="NCBI Taxonomy" id="2528022"/>
    <lineage>
        <taxon>Bacteria</taxon>
        <taxon>Pseudomonadati</taxon>
        <taxon>Planctomycetota</taxon>
        <taxon>Planctomycetia</taxon>
        <taxon>Pirellulales</taxon>
        <taxon>Lacipirellulaceae</taxon>
        <taxon>Botrimarina</taxon>
    </lineage>
</organism>
<dbReference type="AlphaFoldDB" id="A0A518K3T9"/>
<gene>
    <name evidence="2" type="ORF">Spa11_06510</name>
</gene>
<dbReference type="KEGG" id="bmei:Spa11_06510"/>
<keyword evidence="3" id="KW-1185">Reference proteome</keyword>
<dbReference type="RefSeq" id="WP_145107591.1">
    <property type="nucleotide sequence ID" value="NZ_CP036349.1"/>
</dbReference>
<name>A0A518K3T9_9BACT</name>
<sequence>MQRDFNIFGLNGNYEFAGKPFPSREAAEAAQDAFLEETTAKLGRAPSRIERQSGQVKATRDSRPVEQQHLDSYWKPKAKAKLPPTREEIALQIAIEKRDAERLRKMDQFDRDVYLAEQAILAKQDKQLAKEATARHLEKVAPQLTKLEALYDSERWSSNADAGYRQLLEMAHAQLSLVDGCPLESKRLLARIDEVREARQVQSLFETRQQLEQLAAKEAALSSGRVSLAAGFEVSETDEQREALGDQIFDEGEAE</sequence>
<dbReference type="EMBL" id="CP036349">
    <property type="protein sequence ID" value="QDV72473.1"/>
    <property type="molecule type" value="Genomic_DNA"/>
</dbReference>
<protein>
    <submittedName>
        <fullName evidence="2">Uncharacterized protein</fullName>
    </submittedName>
</protein>
<dbReference type="Proteomes" id="UP000316426">
    <property type="component" value="Chromosome"/>
</dbReference>